<organism evidence="17">
    <name type="scientific">Arion vulgaris</name>
    <dbReference type="NCBI Taxonomy" id="1028688"/>
    <lineage>
        <taxon>Eukaryota</taxon>
        <taxon>Metazoa</taxon>
        <taxon>Spiralia</taxon>
        <taxon>Lophotrochozoa</taxon>
        <taxon>Mollusca</taxon>
        <taxon>Gastropoda</taxon>
        <taxon>Heterobranchia</taxon>
        <taxon>Euthyneura</taxon>
        <taxon>Panpulmonata</taxon>
        <taxon>Eupulmonata</taxon>
        <taxon>Stylommatophora</taxon>
        <taxon>Helicina</taxon>
        <taxon>Arionoidea</taxon>
        <taxon>Arionidae</taxon>
        <taxon>Arion</taxon>
    </lineage>
</organism>
<dbReference type="Gene3D" id="1.20.120.350">
    <property type="entry name" value="Voltage-gated potassium channels. Chain C"/>
    <property type="match status" value="1"/>
</dbReference>
<dbReference type="GO" id="GO:0005886">
    <property type="term" value="C:plasma membrane"/>
    <property type="evidence" value="ECO:0007669"/>
    <property type="project" value="UniProtKB-SubCell"/>
</dbReference>
<feature type="compositionally biased region" description="Basic and acidic residues" evidence="13">
    <location>
        <begin position="34"/>
        <end position="43"/>
    </location>
</feature>
<feature type="compositionally biased region" description="Polar residues" evidence="13">
    <location>
        <begin position="372"/>
        <end position="384"/>
    </location>
</feature>
<keyword evidence="6" id="KW-0851">Voltage-gated channel</keyword>
<feature type="region of interest" description="Disordered" evidence="13">
    <location>
        <begin position="298"/>
        <end position="393"/>
    </location>
</feature>
<reference evidence="17" key="1">
    <citation type="submission" date="2014-12" db="EMBL/GenBank/DDBJ databases">
        <title>Insight into the proteome of Arion vulgaris.</title>
        <authorList>
            <person name="Aradska J."/>
            <person name="Bulat T."/>
            <person name="Smidak R."/>
            <person name="Sarate P."/>
            <person name="Gangsoo J."/>
            <person name="Sialana F."/>
            <person name="Bilban M."/>
            <person name="Lubec G."/>
        </authorList>
    </citation>
    <scope>NUCLEOTIDE SEQUENCE</scope>
    <source>
        <tissue evidence="17">Skin</tissue>
    </source>
</reference>
<keyword evidence="8" id="KW-0175">Coiled coil</keyword>
<keyword evidence="7 14" id="KW-1133">Transmembrane helix</keyword>
<dbReference type="AlphaFoldDB" id="A0A0B7B5D0"/>
<keyword evidence="4" id="KW-1003">Cell membrane</keyword>
<dbReference type="EMBL" id="HACG01041693">
    <property type="protein sequence ID" value="CEK88558.1"/>
    <property type="molecule type" value="Transcribed_RNA"/>
</dbReference>
<dbReference type="GO" id="GO:0030171">
    <property type="term" value="F:voltage-gated proton channel activity"/>
    <property type="evidence" value="ECO:0007669"/>
    <property type="project" value="InterPro"/>
</dbReference>
<feature type="domain" description="Ion transport" evidence="15">
    <location>
        <begin position="178"/>
        <end position="268"/>
    </location>
</feature>
<feature type="compositionally biased region" description="Acidic residues" evidence="13">
    <location>
        <begin position="45"/>
        <end position="54"/>
    </location>
</feature>
<evidence type="ECO:0000256" key="10">
    <source>
        <dbReference type="ARBA" id="ARBA00023136"/>
    </source>
</evidence>
<comment type="subcellular location">
    <subcellularLocation>
        <location evidence="1">Cell membrane</location>
        <topology evidence="1">Multi-pass membrane protein</topology>
    </subcellularLocation>
</comment>
<gene>
    <name evidence="17" type="primary">ORF165927</name>
    <name evidence="16" type="synonym">ORF165921</name>
</gene>
<feature type="region of interest" description="Disordered" evidence="13">
    <location>
        <begin position="132"/>
        <end position="180"/>
    </location>
</feature>
<feature type="transmembrane region" description="Helical" evidence="14">
    <location>
        <begin position="98"/>
        <end position="120"/>
    </location>
</feature>
<keyword evidence="11" id="KW-0407">Ion channel</keyword>
<dbReference type="Pfam" id="PF00520">
    <property type="entry name" value="Ion_trans"/>
    <property type="match status" value="1"/>
</dbReference>
<feature type="transmembrane region" description="Helical" evidence="14">
    <location>
        <begin position="188"/>
        <end position="210"/>
    </location>
</feature>
<feature type="region of interest" description="Disordered" evidence="13">
    <location>
        <begin position="1"/>
        <end position="87"/>
    </location>
</feature>
<name>A0A0B7B5D0_9EUPU</name>
<feature type="compositionally biased region" description="Polar residues" evidence="13">
    <location>
        <begin position="134"/>
        <end position="154"/>
    </location>
</feature>
<dbReference type="InterPro" id="IPR031846">
    <property type="entry name" value="Hvcn1"/>
</dbReference>
<feature type="compositionally biased region" description="Basic and acidic residues" evidence="13">
    <location>
        <begin position="361"/>
        <end position="371"/>
    </location>
</feature>
<feature type="compositionally biased region" description="Basic and acidic residues" evidence="13">
    <location>
        <begin position="298"/>
        <end position="310"/>
    </location>
</feature>
<dbReference type="PANTHER" id="PTHR46480">
    <property type="entry name" value="F20B24.22"/>
    <property type="match status" value="1"/>
</dbReference>
<keyword evidence="10 14" id="KW-0472">Membrane</keyword>
<keyword evidence="9" id="KW-0406">Ion transport</keyword>
<feature type="transmembrane region" description="Helical" evidence="14">
    <location>
        <begin position="222"/>
        <end position="243"/>
    </location>
</feature>
<evidence type="ECO:0000256" key="13">
    <source>
        <dbReference type="SAM" id="MobiDB-lite"/>
    </source>
</evidence>
<feature type="compositionally biased region" description="Polar residues" evidence="13">
    <location>
        <begin position="311"/>
        <end position="327"/>
    </location>
</feature>
<evidence type="ECO:0000256" key="5">
    <source>
        <dbReference type="ARBA" id="ARBA00022692"/>
    </source>
</evidence>
<evidence type="ECO:0000256" key="14">
    <source>
        <dbReference type="SAM" id="Phobius"/>
    </source>
</evidence>
<evidence type="ECO:0000256" key="11">
    <source>
        <dbReference type="ARBA" id="ARBA00023303"/>
    </source>
</evidence>
<dbReference type="InterPro" id="IPR027359">
    <property type="entry name" value="Volt_channel_dom_sf"/>
</dbReference>
<dbReference type="InterPro" id="IPR005821">
    <property type="entry name" value="Ion_trans_dom"/>
</dbReference>
<keyword evidence="3" id="KW-0813">Transport</keyword>
<feature type="compositionally biased region" description="Basic and acidic residues" evidence="13">
    <location>
        <begin position="1"/>
        <end position="11"/>
    </location>
</feature>
<dbReference type="GO" id="GO:0034702">
    <property type="term" value="C:monoatomic ion channel complex"/>
    <property type="evidence" value="ECO:0007669"/>
    <property type="project" value="UniProtKB-KW"/>
</dbReference>
<dbReference type="EMBL" id="HACG01041694">
    <property type="protein sequence ID" value="CEK88559.1"/>
    <property type="molecule type" value="Transcribed_RNA"/>
</dbReference>
<evidence type="ECO:0000313" key="17">
    <source>
        <dbReference type="EMBL" id="CEK88559.1"/>
    </source>
</evidence>
<keyword evidence="5 14" id="KW-0812">Transmembrane</keyword>
<evidence type="ECO:0000256" key="2">
    <source>
        <dbReference type="ARBA" id="ARBA00015897"/>
    </source>
</evidence>
<evidence type="ECO:0000256" key="3">
    <source>
        <dbReference type="ARBA" id="ARBA00022448"/>
    </source>
</evidence>
<feature type="compositionally biased region" description="Basic residues" evidence="13">
    <location>
        <begin position="334"/>
        <end position="349"/>
    </location>
</feature>
<evidence type="ECO:0000256" key="9">
    <source>
        <dbReference type="ARBA" id="ARBA00023065"/>
    </source>
</evidence>
<evidence type="ECO:0000256" key="4">
    <source>
        <dbReference type="ARBA" id="ARBA00022475"/>
    </source>
</evidence>
<accession>A0A0B7B5D0</accession>
<sequence length="393" mass="43976">MENRREVKENDTLLEMDTLNSSNDVGSMVQIKRPHAETNRLTDDTSPDDADDNDNALGMHLDDDNSSCDSSSEEDEHSHVIDPNSCKGKMATMMKSNVMQYCVISMVIADCVIIVLELLIDMNFITFPDAEPAQSHQTSDASHSLTNATTNSPAHHNGHNFSLHNSSHHDNSSHMAHPHSSKEKAEHILHACSLTILSLFMIEVSLKIFVEGKHLLRQKAEVFDAVVVIVSFTLDIVFSFVSVESAAKDAAGLMVLLRLWRVTRIINGVILSVKIEAKKKTDALKKIIKQLEKDNKKQRSRIDKLERENSYLRQQLTEPSNGSTGRTNILIPHKVSHGHHHHHHVHAGKHLKDGHGHKKDNHKDSLDHNKDTTVSLVHSKNTKVSLDEKKGIL</sequence>
<evidence type="ECO:0000259" key="15">
    <source>
        <dbReference type="Pfam" id="PF00520"/>
    </source>
</evidence>
<evidence type="ECO:0000256" key="6">
    <source>
        <dbReference type="ARBA" id="ARBA00022882"/>
    </source>
</evidence>
<dbReference type="SUPFAM" id="SSF81324">
    <property type="entry name" value="Voltage-gated potassium channels"/>
    <property type="match status" value="1"/>
</dbReference>
<evidence type="ECO:0000256" key="1">
    <source>
        <dbReference type="ARBA" id="ARBA00004651"/>
    </source>
</evidence>
<dbReference type="PANTHER" id="PTHR46480:SF1">
    <property type="entry name" value="VOLTAGE-GATED HYDROGEN CHANNEL 1"/>
    <property type="match status" value="1"/>
</dbReference>
<evidence type="ECO:0000313" key="16">
    <source>
        <dbReference type="EMBL" id="CEK88558.1"/>
    </source>
</evidence>
<proteinExistence type="predicted"/>
<evidence type="ECO:0000256" key="12">
    <source>
        <dbReference type="ARBA" id="ARBA00031989"/>
    </source>
</evidence>
<evidence type="ECO:0000256" key="7">
    <source>
        <dbReference type="ARBA" id="ARBA00022989"/>
    </source>
</evidence>
<protein>
    <recommendedName>
        <fullName evidence="2">Voltage-gated hydrogen channel 1</fullName>
    </recommendedName>
    <alternativeName>
        <fullName evidence="12">Hydrogen voltage-gated channel 1</fullName>
    </alternativeName>
</protein>
<evidence type="ECO:0000256" key="8">
    <source>
        <dbReference type="ARBA" id="ARBA00023054"/>
    </source>
</evidence>